<dbReference type="PRINTS" id="PR00950">
    <property type="entry name" value="TYPE3IMSPROT"/>
</dbReference>
<evidence type="ECO:0000313" key="10">
    <source>
        <dbReference type="EMBL" id="OZI33073.1"/>
    </source>
</evidence>
<evidence type="ECO:0000313" key="12">
    <source>
        <dbReference type="Proteomes" id="UP000216354"/>
    </source>
</evidence>
<dbReference type="GO" id="GO:0005886">
    <property type="term" value="C:plasma membrane"/>
    <property type="evidence" value="ECO:0007669"/>
    <property type="project" value="UniProtKB-SubCell"/>
</dbReference>
<dbReference type="Proteomes" id="UP000216354">
    <property type="component" value="Unassembled WGS sequence"/>
</dbReference>
<dbReference type="Pfam" id="PF01312">
    <property type="entry name" value="Bac_export_2"/>
    <property type="match status" value="1"/>
</dbReference>
<keyword evidence="7 9" id="KW-0472">Membrane</keyword>
<comment type="similarity">
    <text evidence="2">Belongs to the type III secretion exporter family.</text>
</comment>
<feature type="transmembrane region" description="Helical" evidence="9">
    <location>
        <begin position="182"/>
        <end position="205"/>
    </location>
</feature>
<evidence type="ECO:0000256" key="7">
    <source>
        <dbReference type="ARBA" id="ARBA00023136"/>
    </source>
</evidence>
<keyword evidence="6" id="KW-0843">Virulence</keyword>
<dbReference type="EMBL" id="NEVL01000004">
    <property type="protein sequence ID" value="OZI33073.1"/>
    <property type="molecule type" value="Genomic_DNA"/>
</dbReference>
<evidence type="ECO:0000256" key="5">
    <source>
        <dbReference type="ARBA" id="ARBA00022989"/>
    </source>
</evidence>
<keyword evidence="12" id="KW-1185">Reference proteome</keyword>
<dbReference type="Gene3D" id="3.40.1690.10">
    <property type="entry name" value="secretion proteins EscU"/>
    <property type="match status" value="1"/>
</dbReference>
<keyword evidence="3" id="KW-1003">Cell membrane</keyword>
<evidence type="ECO:0000256" key="3">
    <source>
        <dbReference type="ARBA" id="ARBA00022475"/>
    </source>
</evidence>
<protein>
    <submittedName>
        <fullName evidence="10">EscU/YscU/HrcU family type III secretion system export apparatus switch protein</fullName>
    </submittedName>
</protein>
<gene>
    <name evidence="11" type="ORF">CAL27_23325</name>
    <name evidence="10" type="ORF">CEG14_19665</name>
</gene>
<feature type="transmembrane region" description="Helical" evidence="9">
    <location>
        <begin position="83"/>
        <end position="112"/>
    </location>
</feature>
<dbReference type="InterPro" id="IPR006135">
    <property type="entry name" value="T3SS_substrate_exporter"/>
</dbReference>
<evidence type="ECO:0000256" key="6">
    <source>
        <dbReference type="ARBA" id="ARBA00023026"/>
    </source>
</evidence>
<dbReference type="Proteomes" id="UP000217005">
    <property type="component" value="Unassembled WGS sequence"/>
</dbReference>
<dbReference type="OrthoDB" id="9807950at2"/>
<proteinExistence type="inferred from homology"/>
<keyword evidence="4 9" id="KW-0812">Transmembrane</keyword>
<feature type="region of interest" description="Disordered" evidence="8">
    <location>
        <begin position="1"/>
        <end position="20"/>
    </location>
</feature>
<comment type="caution">
    <text evidence="10">The sequence shown here is derived from an EMBL/GenBank/DDBJ whole genome shotgun (WGS) entry which is preliminary data.</text>
</comment>
<reference evidence="10 13" key="2">
    <citation type="submission" date="2017-05" db="EMBL/GenBank/DDBJ databases">
        <title>Complete and WGS of Bordetella genogroups.</title>
        <authorList>
            <person name="Spilker T."/>
            <person name="LiPuma J."/>
        </authorList>
    </citation>
    <scope>NUCLEOTIDE SEQUENCE [LARGE SCALE GENOMIC DNA]</scope>
    <source>
        <strain evidence="10 13">AU17610</strain>
    </source>
</reference>
<dbReference type="PANTHER" id="PTHR30531">
    <property type="entry name" value="FLAGELLAR BIOSYNTHETIC PROTEIN FLHB"/>
    <property type="match status" value="1"/>
</dbReference>
<reference evidence="11 12" key="1">
    <citation type="submission" date="2017-05" db="EMBL/GenBank/DDBJ databases">
        <title>Complete and WGS of Bordetella genogroups.</title>
        <authorList>
            <person name="Spilker T."/>
            <person name="Lipuma J."/>
        </authorList>
    </citation>
    <scope>NUCLEOTIDE SEQUENCE [LARGE SCALE GENOMIC DNA]</scope>
    <source>
        <strain evidence="11 12">AU9795</strain>
    </source>
</reference>
<evidence type="ECO:0000256" key="9">
    <source>
        <dbReference type="SAM" id="Phobius"/>
    </source>
</evidence>
<dbReference type="NCBIfam" id="TIGR01404">
    <property type="entry name" value="FlhB_rel_III"/>
    <property type="match status" value="1"/>
</dbReference>
<organism evidence="10 13">
    <name type="scientific">Bordetella genomosp. 1</name>
    <dbReference type="NCBI Taxonomy" id="1395607"/>
    <lineage>
        <taxon>Bacteria</taxon>
        <taxon>Pseudomonadati</taxon>
        <taxon>Pseudomonadota</taxon>
        <taxon>Betaproteobacteria</taxon>
        <taxon>Burkholderiales</taxon>
        <taxon>Alcaligenaceae</taxon>
        <taxon>Bordetella</taxon>
    </lineage>
</organism>
<dbReference type="RefSeq" id="WP_094828068.1">
    <property type="nucleotide sequence ID" value="NZ_NEVL01000004.1"/>
</dbReference>
<accession>A0A261S9J3</accession>
<dbReference type="PANTHER" id="PTHR30531:SF14">
    <property type="entry name" value="SURFACE PRESENTATION OF ANTIGENS PROTEIN SPAS"/>
    <property type="match status" value="1"/>
</dbReference>
<dbReference type="AlphaFoldDB" id="A0A261S9J3"/>
<evidence type="ECO:0000313" key="11">
    <source>
        <dbReference type="EMBL" id="OZI57177.1"/>
    </source>
</evidence>
<dbReference type="EMBL" id="NEVR01000006">
    <property type="protein sequence ID" value="OZI57177.1"/>
    <property type="molecule type" value="Genomic_DNA"/>
</dbReference>
<evidence type="ECO:0000256" key="2">
    <source>
        <dbReference type="ARBA" id="ARBA00010690"/>
    </source>
</evidence>
<sequence length="351" mass="38494">MSGEKTEQPSHKKLRDARNKGEVAHSKDFTQTLLVLALFGYMIGNAQNIIEALGRILLLPADLAGMPFEMALPQALDAGLREAIALLLPFVLIVLGVGMFGEFLQVGIVLAFQKLKPSGQKLNPMANLKNMFSKKNLVEFLKSLLKIAFLSALVTVVVRDALPELMSVPYSGLAGLQTGVGGMLRTLIVNIAVAYVIISLADFAWQRFQHRKGLMMSKEEIKQEYKEMEGDPHIKHKRKHLHQEMVMHGATGQARKASVVVTNPTHLAVALYYEPEETPLPLVLAKGEGALAEAMMQAAREAGVPVMQNIPLARALMAQAQPDQYIPSELIEPVAEVLRLVRKLAAAEEPQ</sequence>
<evidence type="ECO:0000256" key="1">
    <source>
        <dbReference type="ARBA" id="ARBA00004651"/>
    </source>
</evidence>
<dbReference type="GO" id="GO:0009306">
    <property type="term" value="P:protein secretion"/>
    <property type="evidence" value="ECO:0007669"/>
    <property type="project" value="InterPro"/>
</dbReference>
<dbReference type="SUPFAM" id="SSF160544">
    <property type="entry name" value="EscU C-terminal domain-like"/>
    <property type="match status" value="1"/>
</dbReference>
<evidence type="ECO:0000256" key="4">
    <source>
        <dbReference type="ARBA" id="ARBA00022692"/>
    </source>
</evidence>
<dbReference type="InterPro" id="IPR006307">
    <property type="entry name" value="BsaZ-like"/>
</dbReference>
<feature type="transmembrane region" description="Helical" evidence="9">
    <location>
        <begin position="144"/>
        <end position="162"/>
    </location>
</feature>
<dbReference type="InterPro" id="IPR029025">
    <property type="entry name" value="T3SS_substrate_exporter_C"/>
</dbReference>
<evidence type="ECO:0000256" key="8">
    <source>
        <dbReference type="SAM" id="MobiDB-lite"/>
    </source>
</evidence>
<comment type="subcellular location">
    <subcellularLocation>
        <location evidence="1">Cell membrane</location>
        <topology evidence="1">Multi-pass membrane protein</topology>
    </subcellularLocation>
</comment>
<keyword evidence="5 9" id="KW-1133">Transmembrane helix</keyword>
<evidence type="ECO:0000313" key="13">
    <source>
        <dbReference type="Proteomes" id="UP000217005"/>
    </source>
</evidence>
<name>A0A261S9J3_9BORD</name>